<keyword evidence="5" id="KW-1185">Reference proteome</keyword>
<dbReference type="InterPro" id="IPR009061">
    <property type="entry name" value="DNA-bd_dom_put_sf"/>
</dbReference>
<feature type="domain" description="HTH merR-type" evidence="3">
    <location>
        <begin position="10"/>
        <end position="78"/>
    </location>
</feature>
<gene>
    <name evidence="4" type="ORF">QO034_08290</name>
</gene>
<dbReference type="SMART" id="SM00422">
    <property type="entry name" value="HTH_MERR"/>
    <property type="match status" value="1"/>
</dbReference>
<organism evidence="4 5">
    <name type="scientific">Sedimentitalea xiamensis</name>
    <dbReference type="NCBI Taxonomy" id="3050037"/>
    <lineage>
        <taxon>Bacteria</taxon>
        <taxon>Pseudomonadati</taxon>
        <taxon>Pseudomonadota</taxon>
        <taxon>Alphaproteobacteria</taxon>
        <taxon>Rhodobacterales</taxon>
        <taxon>Paracoccaceae</taxon>
        <taxon>Sedimentitalea</taxon>
    </lineage>
</organism>
<evidence type="ECO:0000256" key="1">
    <source>
        <dbReference type="ARBA" id="ARBA00023125"/>
    </source>
</evidence>
<protein>
    <submittedName>
        <fullName evidence="4">MerR family transcriptional regulator</fullName>
    </submittedName>
</protein>
<accession>A0ABT7FDA6</accession>
<comment type="caution">
    <text evidence="4">The sequence shown here is derived from an EMBL/GenBank/DDBJ whole genome shotgun (WGS) entry which is preliminary data.</text>
</comment>
<feature type="region of interest" description="Disordered" evidence="2">
    <location>
        <begin position="154"/>
        <end position="206"/>
    </location>
</feature>
<evidence type="ECO:0000313" key="4">
    <source>
        <dbReference type="EMBL" id="MDK3073104.1"/>
    </source>
</evidence>
<evidence type="ECO:0000313" key="5">
    <source>
        <dbReference type="Proteomes" id="UP001227126"/>
    </source>
</evidence>
<dbReference type="EMBL" id="JASNJE010000007">
    <property type="protein sequence ID" value="MDK3073104.1"/>
    <property type="molecule type" value="Genomic_DNA"/>
</dbReference>
<reference evidence="4 5" key="1">
    <citation type="submission" date="2023-05" db="EMBL/GenBank/DDBJ databases">
        <title>Sedimentitalea sp. nov. JM2-8.</title>
        <authorList>
            <person name="Huang J."/>
        </authorList>
    </citation>
    <scope>NUCLEOTIDE SEQUENCE [LARGE SCALE GENOMIC DNA]</scope>
    <source>
        <strain evidence="4 5">JM2-8</strain>
    </source>
</reference>
<evidence type="ECO:0000259" key="3">
    <source>
        <dbReference type="PROSITE" id="PS50937"/>
    </source>
</evidence>
<proteinExistence type="predicted"/>
<dbReference type="PANTHER" id="PTHR30204">
    <property type="entry name" value="REDOX-CYCLING DRUG-SENSING TRANSCRIPTIONAL ACTIVATOR SOXR"/>
    <property type="match status" value="1"/>
</dbReference>
<feature type="compositionally biased region" description="Acidic residues" evidence="2">
    <location>
        <begin position="162"/>
        <end position="175"/>
    </location>
</feature>
<dbReference type="Pfam" id="PF13411">
    <property type="entry name" value="MerR_1"/>
    <property type="match status" value="1"/>
</dbReference>
<dbReference type="InterPro" id="IPR047057">
    <property type="entry name" value="MerR_fam"/>
</dbReference>
<dbReference type="CDD" id="cd04765">
    <property type="entry name" value="HTH_MlrA-like_sg2"/>
    <property type="match status" value="1"/>
</dbReference>
<dbReference type="RefSeq" id="WP_284485043.1">
    <property type="nucleotide sequence ID" value="NZ_JASNJE010000007.1"/>
</dbReference>
<name>A0ABT7FDA6_9RHOB</name>
<keyword evidence="1" id="KW-0238">DNA-binding</keyword>
<dbReference type="Gene3D" id="1.10.1660.10">
    <property type="match status" value="1"/>
</dbReference>
<dbReference type="InterPro" id="IPR000551">
    <property type="entry name" value="MerR-type_HTH_dom"/>
</dbReference>
<dbReference type="SUPFAM" id="SSF46955">
    <property type="entry name" value="Putative DNA-binding domain"/>
    <property type="match status" value="1"/>
</dbReference>
<sequence length="283" mass="31084">MSKSPDAFRTISEVADWLGIQAHVLRFWESKFSQVKPVKRAGGRRYYRPGDMQLLGGIKKLLHDDGVTIKGVQKILREQGVAHVAELSQPLEDGMETLAQRPEKESTVLQFRGNRTAEDHGGKAIVLEAEMEDDSDDDQDDTGDDAEDVQGLIDAALRSDVPEADDDDDDDDDEQHVETLTAATAERPEPPPPQAKLPSFMHRDRPGAMDMSAATIAPDQLAPKAQAIEVSDPPDESDIPYHPGVLAHLARLDRLTSRQVQALTPISMDLRKWLDRNAGAGSA</sequence>
<evidence type="ECO:0000256" key="2">
    <source>
        <dbReference type="SAM" id="MobiDB-lite"/>
    </source>
</evidence>
<dbReference type="PROSITE" id="PS50937">
    <property type="entry name" value="HTH_MERR_2"/>
    <property type="match status" value="1"/>
</dbReference>
<dbReference type="PANTHER" id="PTHR30204:SF15">
    <property type="entry name" value="BLL5018 PROTEIN"/>
    <property type="match status" value="1"/>
</dbReference>
<dbReference type="Proteomes" id="UP001227126">
    <property type="component" value="Unassembled WGS sequence"/>
</dbReference>